<reference evidence="2" key="1">
    <citation type="submission" date="2020-07" db="EMBL/GenBank/DDBJ databases">
        <title>Genome sequence and genetic diversity analysis of an under-domesticated orphan crop, white fonio (Digitaria exilis).</title>
        <authorList>
            <person name="Bennetzen J.L."/>
            <person name="Chen S."/>
            <person name="Ma X."/>
            <person name="Wang X."/>
            <person name="Yssel A.E.J."/>
            <person name="Chaluvadi S.R."/>
            <person name="Johnson M."/>
            <person name="Gangashetty P."/>
            <person name="Hamidou F."/>
            <person name="Sanogo M.D."/>
            <person name="Zwaenepoel A."/>
            <person name="Wallace J."/>
            <person name="Van De Peer Y."/>
            <person name="Van Deynze A."/>
        </authorList>
    </citation>
    <scope>NUCLEOTIDE SEQUENCE</scope>
    <source>
        <tissue evidence="2">Leaves</tissue>
    </source>
</reference>
<dbReference type="PANTHER" id="PTHR26379:SF468">
    <property type="entry name" value="MATH DOMAIN CONTAINING PROTEIN"/>
    <property type="match status" value="1"/>
</dbReference>
<name>A0A835BHT8_9POAL</name>
<feature type="domain" description="MATH" evidence="1">
    <location>
        <begin position="21"/>
        <end position="159"/>
    </location>
</feature>
<dbReference type="InterPro" id="IPR008974">
    <property type="entry name" value="TRAF-like"/>
</dbReference>
<dbReference type="Gene3D" id="2.60.210.10">
    <property type="entry name" value="Apoptosis, Tumor Necrosis Factor Receptor Associated Protein 2, Chain A"/>
    <property type="match status" value="1"/>
</dbReference>
<dbReference type="InterPro" id="IPR045005">
    <property type="entry name" value="BPM1-6"/>
</dbReference>
<comment type="caution">
    <text evidence="2">The sequence shown here is derived from an EMBL/GenBank/DDBJ whole genome shotgun (WGS) entry which is preliminary data.</text>
</comment>
<accession>A0A835BHT8</accession>
<organism evidence="2 3">
    <name type="scientific">Digitaria exilis</name>
    <dbReference type="NCBI Taxonomy" id="1010633"/>
    <lineage>
        <taxon>Eukaryota</taxon>
        <taxon>Viridiplantae</taxon>
        <taxon>Streptophyta</taxon>
        <taxon>Embryophyta</taxon>
        <taxon>Tracheophyta</taxon>
        <taxon>Spermatophyta</taxon>
        <taxon>Magnoliopsida</taxon>
        <taxon>Liliopsida</taxon>
        <taxon>Poales</taxon>
        <taxon>Poaceae</taxon>
        <taxon>PACMAD clade</taxon>
        <taxon>Panicoideae</taxon>
        <taxon>Panicodae</taxon>
        <taxon>Paniceae</taxon>
        <taxon>Anthephorinae</taxon>
        <taxon>Digitaria</taxon>
    </lineage>
</organism>
<dbReference type="Proteomes" id="UP000636709">
    <property type="component" value="Unassembled WGS sequence"/>
</dbReference>
<evidence type="ECO:0000313" key="2">
    <source>
        <dbReference type="EMBL" id="KAF8700335.1"/>
    </source>
</evidence>
<protein>
    <recommendedName>
        <fullName evidence="1">MATH domain-containing protein</fullName>
    </recommendedName>
</protein>
<dbReference type="CDD" id="cd00121">
    <property type="entry name" value="MATH"/>
    <property type="match status" value="1"/>
</dbReference>
<evidence type="ECO:0000259" key="1">
    <source>
        <dbReference type="PROSITE" id="PS50144"/>
    </source>
</evidence>
<dbReference type="InterPro" id="IPR002083">
    <property type="entry name" value="MATH/TRAF_dom"/>
</dbReference>
<gene>
    <name evidence="2" type="ORF">HU200_034267</name>
</gene>
<dbReference type="SUPFAM" id="SSF49599">
    <property type="entry name" value="TRAF domain-like"/>
    <property type="match status" value="1"/>
</dbReference>
<dbReference type="GO" id="GO:0016567">
    <property type="term" value="P:protein ubiquitination"/>
    <property type="evidence" value="ECO:0007669"/>
    <property type="project" value="InterPro"/>
</dbReference>
<keyword evidence="3" id="KW-1185">Reference proteome</keyword>
<dbReference type="EMBL" id="JACEFO010001827">
    <property type="protein sequence ID" value="KAF8700335.1"/>
    <property type="molecule type" value="Genomic_DNA"/>
</dbReference>
<dbReference type="OrthoDB" id="597308at2759"/>
<dbReference type="PROSITE" id="PS50144">
    <property type="entry name" value="MATH"/>
    <property type="match status" value="1"/>
</dbReference>
<evidence type="ECO:0000313" key="3">
    <source>
        <dbReference type="Proteomes" id="UP000636709"/>
    </source>
</evidence>
<sequence length="220" mass="24395">MSPSLPSGVSVSTVADTVSATETHLFKIEGYNRLRDMHGTVRCLESSRFQAGGHAWRIRCYPNGDAAANAACVSLYLLIDDGLQVPAKDVRAEVTFSLVRHPGAPASLLPPCRGSFAFTYNKVEATTRSRGFPRFINKEEIDWFSGYMRDECVAVRCDVTVVEKTPAKEEEEEVVQARDEEMLGLACDCEDELCKRHHATAGGLGFRHAFIKLFLRCFQA</sequence>
<dbReference type="AlphaFoldDB" id="A0A835BHT8"/>
<dbReference type="Pfam" id="PF22486">
    <property type="entry name" value="MATH_2"/>
    <property type="match status" value="1"/>
</dbReference>
<dbReference type="PANTHER" id="PTHR26379">
    <property type="entry name" value="BTB/POZ AND MATH DOMAIN-CONTAINING PROTEIN 1"/>
    <property type="match status" value="1"/>
</dbReference>
<proteinExistence type="predicted"/>